<dbReference type="InterPro" id="IPR041243">
    <property type="entry name" value="STI1/HOP_DP"/>
</dbReference>
<evidence type="ECO:0000256" key="2">
    <source>
        <dbReference type="ARBA" id="ARBA00023043"/>
    </source>
</evidence>
<dbReference type="GO" id="GO:0004672">
    <property type="term" value="F:protein kinase activity"/>
    <property type="evidence" value="ECO:0007669"/>
    <property type="project" value="InterPro"/>
</dbReference>
<feature type="repeat" description="ANK" evidence="3">
    <location>
        <begin position="56"/>
        <end position="88"/>
    </location>
</feature>
<dbReference type="SUPFAM" id="SSF48403">
    <property type="entry name" value="Ankyrin repeat"/>
    <property type="match status" value="1"/>
</dbReference>
<dbReference type="SMART" id="SM00248">
    <property type="entry name" value="ANK"/>
    <property type="match status" value="7"/>
</dbReference>
<dbReference type="PROSITE" id="PS00108">
    <property type="entry name" value="PROTEIN_KINASE_ST"/>
    <property type="match status" value="1"/>
</dbReference>
<evidence type="ECO:0000256" key="4">
    <source>
        <dbReference type="SAM" id="MobiDB-lite"/>
    </source>
</evidence>
<dbReference type="OrthoDB" id="66170at2759"/>
<dbReference type="PROSITE" id="PS50297">
    <property type="entry name" value="ANK_REP_REGION"/>
    <property type="match status" value="5"/>
</dbReference>
<dbReference type="Pfam" id="PF00069">
    <property type="entry name" value="Pkinase"/>
    <property type="match status" value="1"/>
</dbReference>
<protein>
    <submittedName>
        <fullName evidence="7">Aste57867_13495 protein</fullName>
    </submittedName>
</protein>
<dbReference type="InterPro" id="IPR002110">
    <property type="entry name" value="Ankyrin_rpt"/>
</dbReference>
<organism evidence="7 8">
    <name type="scientific">Aphanomyces stellatus</name>
    <dbReference type="NCBI Taxonomy" id="120398"/>
    <lineage>
        <taxon>Eukaryota</taxon>
        <taxon>Sar</taxon>
        <taxon>Stramenopiles</taxon>
        <taxon>Oomycota</taxon>
        <taxon>Saprolegniomycetes</taxon>
        <taxon>Saprolegniales</taxon>
        <taxon>Verrucalvaceae</taxon>
        <taxon>Aphanomyces</taxon>
    </lineage>
</organism>
<dbReference type="GO" id="GO:0005524">
    <property type="term" value="F:ATP binding"/>
    <property type="evidence" value="ECO:0007669"/>
    <property type="project" value="InterPro"/>
</dbReference>
<feature type="domain" description="Protein kinase" evidence="5">
    <location>
        <begin position="954"/>
        <end position="1221"/>
    </location>
</feature>
<gene>
    <name evidence="7" type="primary">Aste57867_13495</name>
    <name evidence="6" type="ORF">As57867_013445</name>
    <name evidence="7" type="ORF">ASTE57867_13495</name>
</gene>
<evidence type="ECO:0000259" key="5">
    <source>
        <dbReference type="PROSITE" id="PS50011"/>
    </source>
</evidence>
<dbReference type="SMART" id="SM00220">
    <property type="entry name" value="S_TKc"/>
    <property type="match status" value="1"/>
</dbReference>
<accession>A0A485KYL7</accession>
<evidence type="ECO:0000313" key="7">
    <source>
        <dbReference type="EMBL" id="VFT90333.1"/>
    </source>
</evidence>
<dbReference type="InterPro" id="IPR011990">
    <property type="entry name" value="TPR-like_helical_dom_sf"/>
</dbReference>
<dbReference type="InterPro" id="IPR011009">
    <property type="entry name" value="Kinase-like_dom_sf"/>
</dbReference>
<dbReference type="Gene3D" id="1.25.40.10">
    <property type="entry name" value="Tetratricopeptide repeat domain"/>
    <property type="match status" value="2"/>
</dbReference>
<feature type="repeat" description="ANK" evidence="3">
    <location>
        <begin position="268"/>
        <end position="300"/>
    </location>
</feature>
<dbReference type="InterPro" id="IPR000719">
    <property type="entry name" value="Prot_kinase_dom"/>
</dbReference>
<evidence type="ECO:0000256" key="3">
    <source>
        <dbReference type="PROSITE-ProRule" id="PRU00023"/>
    </source>
</evidence>
<reference evidence="7 8" key="1">
    <citation type="submission" date="2019-03" db="EMBL/GenBank/DDBJ databases">
        <authorList>
            <person name="Gaulin E."/>
            <person name="Dumas B."/>
        </authorList>
    </citation>
    <scope>NUCLEOTIDE SEQUENCE [LARGE SCALE GENOMIC DNA]</scope>
    <source>
        <strain evidence="7">CBS 568.67</strain>
    </source>
</reference>
<proteinExistence type="predicted"/>
<dbReference type="InterPro" id="IPR008271">
    <property type="entry name" value="Ser/Thr_kinase_AS"/>
</dbReference>
<dbReference type="Pfam" id="PF17830">
    <property type="entry name" value="STI1-HOP_DP"/>
    <property type="match status" value="2"/>
</dbReference>
<dbReference type="InterPro" id="IPR036770">
    <property type="entry name" value="Ankyrin_rpt-contain_sf"/>
</dbReference>
<keyword evidence="8" id="KW-1185">Reference proteome</keyword>
<dbReference type="PROSITE" id="PS50011">
    <property type="entry name" value="PROTEIN_KINASE_DOM"/>
    <property type="match status" value="1"/>
</dbReference>
<dbReference type="SUPFAM" id="SSF56112">
    <property type="entry name" value="Protein kinase-like (PK-like)"/>
    <property type="match status" value="1"/>
</dbReference>
<feature type="repeat" description="ANK" evidence="3">
    <location>
        <begin position="334"/>
        <end position="366"/>
    </location>
</feature>
<dbReference type="Gene3D" id="1.10.260.100">
    <property type="match status" value="3"/>
</dbReference>
<evidence type="ECO:0000313" key="6">
    <source>
        <dbReference type="EMBL" id="KAF0695710.1"/>
    </source>
</evidence>
<dbReference type="EMBL" id="CAADRA010005477">
    <property type="protein sequence ID" value="VFT90333.1"/>
    <property type="molecule type" value="Genomic_DNA"/>
</dbReference>
<evidence type="ECO:0000313" key="8">
    <source>
        <dbReference type="Proteomes" id="UP000332933"/>
    </source>
</evidence>
<dbReference type="SUPFAM" id="SSF48452">
    <property type="entry name" value="TPR-like"/>
    <property type="match status" value="2"/>
</dbReference>
<keyword evidence="2 3" id="KW-0040">ANK repeat</keyword>
<sequence>MPSSTKDSSHNPASSDDDASLIRRWLFGAAKAGNVDQVEELLLQHESANINWQDEDRWTPLMYAAWNGSAALVRFLLRHKADVNMIDSEGKNAMDFAMSRGHSTIATMLGHHIAPPSRTGKDREPAKASAMPRKPTPVAAGNPNTVQWFFGAVKAGYADDVEQLIVKKRANVLWQDDDAWTPLMYATWNGSVDVVRVLLKHGADVHSVDLTGQSALDMAHTRGHVHIATMLEGILGEQLVAAASNGKLQLLHRILSKGVDVNWHDKVNGWTALHVASATSHADLVGTLLNQNACVDMPDSEGSTALLIASSAGCVAVVDTLIAHGANVNHVNFSGYTALHLASQAGQLDTVRLLVAAGANVGLTTLTGQTAKHLALDRDHGGVVAIIEAIEAQVLAASSAAHLAAGNAILALQDADECLTRGGDAGFGCKGRALLSLGQFDEALVCFTEGLLRDDATCGQGQATATSVLAARARRDGNAALCARQYAIAIGHFSKLVALGDAFVTDLASRSVAYLGVGNCKAALDDAIACRRLAPDSVDGFLRHGVALMRLRLYDDALAVYCEGIIHPAIHSADLAVLKAMLKQQAAMWRSEVHVTTDSPREAAAALTRIIAFDGQYADDYAKRCAVYLRLNDTDLAWMDAQQCLALGGQDAHACLGAVHLQRLDFDLALAAYNLGLAKRSGVAACVAGLKQTKQTMAVAAAFGPSVFEALVDNPQTSAWLDDDAFLERVQAVQDNPTRLGDVIQDDPRMQVAASIVLDNVAFTRRSSSSELVASSEAPLSSSSPFGPDMYLKLASVPATQPFLGDPTFVAKLDEIAQNPNRLTVHVQDWRVSTALATLIATPVASPDVVARAFGSDMVSKLVADASTVGFLTDPAFFHTLQELQQRPMQLSVHIHDPRIATTLMVLLNHTTMAGRPVEQPAQVSTPDVTTLHELTARLRDAEKTSQWPLMGSFVICGDVVASSNHTIFRVVDLKKTHRQLVAKLTHERHELDFFGRMHGLGKQDVARVFRRLVDCVEWGEVVLANYRCFALVMERGMNNCRDRIGFLQRDRFARFRCLEHILEALLVLHGLDYIHGDVKLDNVVYFGDDAGYKLIDFDHATPFRASLATHCTEQYCPPEMARVILGHAKQPLVAHPSFDVWCTAVLVLKLFGDGRACQEFLHVDDGQLLDVLAAPTFSFRASIDATTLSTSKKERLAKCLHVDPAQRGSLADLVALLPVTTTSSKLFSMTKVYAKLDQMDSKLAGLQGGVDHLRTDVQTSLQLSDEMVALTRDTMATVVQAKRELMRGIFEATNVVVPTSFIVLPFKLEDERDRNIRRHGGGKKGHKKTPPPPKTVEATMSFWERLQAAGAAVVAAVEDSNPMAAAKAAIDGFTQRQALYLYLLDEVTGEPVQSGDGVYPIRIDTASPAYVAFLAANLPLVQRGFQYLKMASSVASFFQLCGVPSISDKTFDVVDALLDAPTSSVADFDVVQDALETNQPHEHARGPALRELERFFGEKDPKKTFAGLTRVSTDHGQALWTRDAAVLLAANSGSGQ</sequence>
<dbReference type="Proteomes" id="UP000332933">
    <property type="component" value="Unassembled WGS sequence"/>
</dbReference>
<name>A0A485KYL7_9STRA</name>
<dbReference type="Pfam" id="PF12796">
    <property type="entry name" value="Ank_2"/>
    <property type="match status" value="3"/>
</dbReference>
<dbReference type="Pfam" id="PF00023">
    <property type="entry name" value="Ank"/>
    <property type="match status" value="1"/>
</dbReference>
<dbReference type="PROSITE" id="PS50088">
    <property type="entry name" value="ANK_REPEAT"/>
    <property type="match status" value="5"/>
</dbReference>
<dbReference type="Gene3D" id="1.10.510.10">
    <property type="entry name" value="Transferase(Phosphotransferase) domain 1"/>
    <property type="match status" value="1"/>
</dbReference>
<dbReference type="EMBL" id="VJMH01005456">
    <property type="protein sequence ID" value="KAF0695710.1"/>
    <property type="molecule type" value="Genomic_DNA"/>
</dbReference>
<feature type="region of interest" description="Disordered" evidence="4">
    <location>
        <begin position="113"/>
        <end position="138"/>
    </location>
</feature>
<dbReference type="Gene3D" id="1.25.40.20">
    <property type="entry name" value="Ankyrin repeat-containing domain"/>
    <property type="match status" value="4"/>
</dbReference>
<dbReference type="PANTHER" id="PTHR24171">
    <property type="entry name" value="ANKYRIN REPEAT DOMAIN-CONTAINING PROTEIN 39-RELATED"/>
    <property type="match status" value="1"/>
</dbReference>
<reference evidence="6" key="2">
    <citation type="submission" date="2019-06" db="EMBL/GenBank/DDBJ databases">
        <title>Genomics analysis of Aphanomyces spp. identifies a new class of oomycete effector associated with host adaptation.</title>
        <authorList>
            <person name="Gaulin E."/>
        </authorList>
    </citation>
    <scope>NUCLEOTIDE SEQUENCE</scope>
    <source>
        <strain evidence="6">CBS 578.67</strain>
    </source>
</reference>
<keyword evidence="1" id="KW-0677">Repeat</keyword>
<evidence type="ECO:0000256" key="1">
    <source>
        <dbReference type="ARBA" id="ARBA00022737"/>
    </source>
</evidence>
<feature type="repeat" description="ANK" evidence="3">
    <location>
        <begin position="178"/>
        <end position="210"/>
    </location>
</feature>
<feature type="repeat" description="ANK" evidence="3">
    <location>
        <begin position="301"/>
        <end position="333"/>
    </location>
</feature>